<dbReference type="PANTHER" id="PTHR24363">
    <property type="entry name" value="SERINE/THREONINE PROTEIN KINASE"/>
    <property type="match status" value="1"/>
</dbReference>
<reference evidence="13" key="1">
    <citation type="submission" date="2021-04" db="EMBL/GenBank/DDBJ databases">
        <title>Genome sequence of Woronichinia naegeliana from Washington state freshwater lake bloom.</title>
        <authorList>
            <person name="Dreher T.W."/>
        </authorList>
    </citation>
    <scope>NUCLEOTIDE SEQUENCE</scope>
    <source>
        <strain evidence="13">WA131</strain>
    </source>
</reference>
<proteinExistence type="predicted"/>
<evidence type="ECO:0000256" key="7">
    <source>
        <dbReference type="ARBA" id="ARBA00047899"/>
    </source>
</evidence>
<organism evidence="13">
    <name type="scientific">Woronichinia naegeliana WA131</name>
    <dbReference type="NCBI Taxonomy" id="2824559"/>
    <lineage>
        <taxon>Bacteria</taxon>
        <taxon>Bacillati</taxon>
        <taxon>Cyanobacteriota</taxon>
        <taxon>Cyanophyceae</taxon>
        <taxon>Synechococcales</taxon>
        <taxon>Coelosphaeriaceae</taxon>
        <taxon>Woronichinia</taxon>
    </lineage>
</organism>
<feature type="transmembrane region" description="Helical" evidence="11">
    <location>
        <begin position="415"/>
        <end position="435"/>
    </location>
</feature>
<dbReference type="InterPro" id="IPR017441">
    <property type="entry name" value="Protein_kinase_ATP_BS"/>
</dbReference>
<evidence type="ECO:0000256" key="8">
    <source>
        <dbReference type="ARBA" id="ARBA00048679"/>
    </source>
</evidence>
<keyword evidence="11" id="KW-0472">Membrane</keyword>
<accession>A0A977KSI0</accession>
<dbReference type="GO" id="GO:0005524">
    <property type="term" value="F:ATP binding"/>
    <property type="evidence" value="ECO:0007669"/>
    <property type="project" value="UniProtKB-UniRule"/>
</dbReference>
<dbReference type="GO" id="GO:0004674">
    <property type="term" value="F:protein serine/threonine kinase activity"/>
    <property type="evidence" value="ECO:0007669"/>
    <property type="project" value="UniProtKB-KW"/>
</dbReference>
<dbReference type="Gene3D" id="3.30.200.20">
    <property type="entry name" value="Phosphorylase Kinase, domain 1"/>
    <property type="match status" value="1"/>
</dbReference>
<evidence type="ECO:0000256" key="3">
    <source>
        <dbReference type="ARBA" id="ARBA00022679"/>
    </source>
</evidence>
<dbReference type="EMBL" id="CP073041">
    <property type="protein sequence ID" value="UXE58938.1"/>
    <property type="molecule type" value="Genomic_DNA"/>
</dbReference>
<dbReference type="NCBIfam" id="NF045510">
    <property type="entry name" value="4Cys_prefix_kin"/>
    <property type="match status" value="1"/>
</dbReference>
<dbReference type="InterPro" id="IPR011009">
    <property type="entry name" value="Kinase-like_dom_sf"/>
</dbReference>
<dbReference type="Pfam" id="PF00069">
    <property type="entry name" value="Pkinase"/>
    <property type="match status" value="1"/>
</dbReference>
<dbReference type="AlphaFoldDB" id="A0A977KSI0"/>
<evidence type="ECO:0000259" key="12">
    <source>
        <dbReference type="PROSITE" id="PS50011"/>
    </source>
</evidence>
<evidence type="ECO:0000256" key="11">
    <source>
        <dbReference type="SAM" id="Phobius"/>
    </source>
</evidence>
<evidence type="ECO:0000256" key="2">
    <source>
        <dbReference type="ARBA" id="ARBA00022527"/>
    </source>
</evidence>
<feature type="binding site" evidence="9">
    <location>
        <position position="77"/>
    </location>
    <ligand>
        <name>ATP</name>
        <dbReference type="ChEBI" id="CHEBI:30616"/>
    </ligand>
</feature>
<comment type="catalytic activity">
    <reaction evidence="7">
        <text>L-threonyl-[protein] + ATP = O-phospho-L-threonyl-[protein] + ADP + H(+)</text>
        <dbReference type="Rhea" id="RHEA:46608"/>
        <dbReference type="Rhea" id="RHEA-COMP:11060"/>
        <dbReference type="Rhea" id="RHEA-COMP:11605"/>
        <dbReference type="ChEBI" id="CHEBI:15378"/>
        <dbReference type="ChEBI" id="CHEBI:30013"/>
        <dbReference type="ChEBI" id="CHEBI:30616"/>
        <dbReference type="ChEBI" id="CHEBI:61977"/>
        <dbReference type="ChEBI" id="CHEBI:456216"/>
        <dbReference type="EC" id="2.7.11.1"/>
    </reaction>
</comment>
<sequence length="488" mass="53463">MDILCTRPGCSRINSFADLDNRNTLQTAQQKFCTSCGMPLILGGRYLPVKLLGQGGFGAAFLALDRFTPTMRFCVVKQFQPAGDLSAAQIQVALGLFEREASVLEKLGNKHDQIPDLFAFFPLVVDNPRTGKSDQFFYLVQEFINGKNLEDELADRGPFSESEVLNVLEEMLKILTFVHDKGSIHRDIKPSNIMRDQEGTLFLLDFGAVKEIAVGSVPGGGSTGIYSMGFAPPEQMSGGQVYPATDLYALAITCLYLLTGKSAQDLYDSYHNTWHWRQFAPQVSDRLAQVIDRLLLPTPRDRYQSASETLAALNSNLPSPPSPPSHSSTKIQGTPPATPAVPPPSGQVQHQNQPAFSTLELLGCAAFTGYASTLIWIATTSLFSSPGISMGLWGMMTGGLIFAQWGRIIEKLEMLVITGVSTVLFWFLPLLYLKTPLVTSLFLSLSQSFPMLSTPFWGVIVMASFGALGLVAILSLFRLVYQLLRLLL</sequence>
<feature type="region of interest" description="Disordered" evidence="10">
    <location>
        <begin position="313"/>
        <end position="351"/>
    </location>
</feature>
<feature type="transmembrane region" description="Helical" evidence="11">
    <location>
        <begin position="383"/>
        <end position="403"/>
    </location>
</feature>
<evidence type="ECO:0000256" key="1">
    <source>
        <dbReference type="ARBA" id="ARBA00012513"/>
    </source>
</evidence>
<dbReference type="Gene3D" id="1.10.510.10">
    <property type="entry name" value="Transferase(Phosphotransferase) domain 1"/>
    <property type="match status" value="1"/>
</dbReference>
<keyword evidence="6 9" id="KW-0067">ATP-binding</keyword>
<dbReference type="PROSITE" id="PS00107">
    <property type="entry name" value="PROTEIN_KINASE_ATP"/>
    <property type="match status" value="1"/>
</dbReference>
<keyword evidence="5 13" id="KW-0418">Kinase</keyword>
<keyword evidence="3" id="KW-0808">Transferase</keyword>
<dbReference type="KEGG" id="wna:KA717_23445"/>
<keyword evidence="11" id="KW-1133">Transmembrane helix</keyword>
<dbReference type="SMART" id="SM00220">
    <property type="entry name" value="S_TKc"/>
    <property type="match status" value="1"/>
</dbReference>
<evidence type="ECO:0000256" key="6">
    <source>
        <dbReference type="ARBA" id="ARBA00022840"/>
    </source>
</evidence>
<keyword evidence="2 13" id="KW-0723">Serine/threonine-protein kinase</keyword>
<evidence type="ECO:0000256" key="4">
    <source>
        <dbReference type="ARBA" id="ARBA00022741"/>
    </source>
</evidence>
<dbReference type="EC" id="2.7.11.1" evidence="1"/>
<protein>
    <recommendedName>
        <fullName evidence="1">non-specific serine/threonine protein kinase</fullName>
        <ecNumber evidence="1">2.7.11.1</ecNumber>
    </recommendedName>
</protein>
<comment type="catalytic activity">
    <reaction evidence="8">
        <text>L-seryl-[protein] + ATP = O-phospho-L-seryl-[protein] + ADP + H(+)</text>
        <dbReference type="Rhea" id="RHEA:17989"/>
        <dbReference type="Rhea" id="RHEA-COMP:9863"/>
        <dbReference type="Rhea" id="RHEA-COMP:11604"/>
        <dbReference type="ChEBI" id="CHEBI:15378"/>
        <dbReference type="ChEBI" id="CHEBI:29999"/>
        <dbReference type="ChEBI" id="CHEBI:30616"/>
        <dbReference type="ChEBI" id="CHEBI:83421"/>
        <dbReference type="ChEBI" id="CHEBI:456216"/>
        <dbReference type="EC" id="2.7.11.1"/>
    </reaction>
</comment>
<feature type="domain" description="Protein kinase" evidence="12">
    <location>
        <begin position="46"/>
        <end position="317"/>
    </location>
</feature>
<dbReference type="PROSITE" id="PS50011">
    <property type="entry name" value="PROTEIN_KINASE_DOM"/>
    <property type="match status" value="1"/>
</dbReference>
<feature type="transmembrane region" description="Helical" evidence="11">
    <location>
        <begin position="359"/>
        <end position="377"/>
    </location>
</feature>
<evidence type="ECO:0000256" key="5">
    <source>
        <dbReference type="ARBA" id="ARBA00022777"/>
    </source>
</evidence>
<name>A0A977KSI0_9CYAN</name>
<dbReference type="PANTHER" id="PTHR24363:SF0">
    <property type="entry name" value="SERINE_THREONINE KINASE LIKE DOMAIN CONTAINING 1"/>
    <property type="match status" value="1"/>
</dbReference>
<feature type="transmembrane region" description="Helical" evidence="11">
    <location>
        <begin position="455"/>
        <end position="481"/>
    </location>
</feature>
<dbReference type="CDD" id="cd14014">
    <property type="entry name" value="STKc_PknB_like"/>
    <property type="match status" value="1"/>
</dbReference>
<dbReference type="SUPFAM" id="SSF56112">
    <property type="entry name" value="Protein kinase-like (PK-like)"/>
    <property type="match status" value="1"/>
</dbReference>
<keyword evidence="11" id="KW-0812">Transmembrane</keyword>
<dbReference type="InterPro" id="IPR000719">
    <property type="entry name" value="Prot_kinase_dom"/>
</dbReference>
<evidence type="ECO:0000313" key="13">
    <source>
        <dbReference type="EMBL" id="UXE58938.1"/>
    </source>
</evidence>
<gene>
    <name evidence="13" type="ORF">KA717_23445</name>
</gene>
<keyword evidence="4 9" id="KW-0547">Nucleotide-binding</keyword>
<dbReference type="Proteomes" id="UP001065613">
    <property type="component" value="Chromosome"/>
</dbReference>
<evidence type="ECO:0000256" key="10">
    <source>
        <dbReference type="SAM" id="MobiDB-lite"/>
    </source>
</evidence>
<evidence type="ECO:0000256" key="9">
    <source>
        <dbReference type="PROSITE-ProRule" id="PRU10141"/>
    </source>
</evidence>
<feature type="compositionally biased region" description="Pro residues" evidence="10">
    <location>
        <begin position="336"/>
        <end position="345"/>
    </location>
</feature>